<keyword evidence="2" id="KW-0547">Nucleotide-binding</keyword>
<dbReference type="Proteomes" id="UP000232875">
    <property type="component" value="Unassembled WGS sequence"/>
</dbReference>
<sequence length="563" mass="63317">MGRIRKKESKRQSTKQRVKVQKKVKEHQRKQRRDAKRNPQWKSRRRQDPGIPNSFPYKEELLNEIDEKRRLAAEERMARPDVRDAEETDDMDDEAEVEEAVEEADEAPMHVPYAAMLRSPLNTLVANRDKVEALVFVLDARDPSTFRSAWLEQSMSKKSPALVYVLNKADLVPAEVLTAWLYRLLVQGHAAFPVCVPSAQWEESRGIDVLANFLQPLVKGAAVAVLGLQHVGKSAVATALQGTFEQRGGQEQVFDTPALVPSSSPLPVDDDDESEEEREDPALALAQMETARNKLRWILMRNQGKMQRFKDPSALVRVFLERAAHPEDLMLKYSIPAFGSFVPVPVTASDDAPVEDVLLEQSRRLDEKAQADTQQFLISVARSVGRLKRHGVPDATGAARILLRDWSQDGFGYYAKPLDSAKAVQAQGSKADKARWSEAEKKVAHLAGVVLPRRQWREQRSAHELRLTPLEHGPLEEEALSFAPLPEDEDEAETEEEDVPVYASDDEEEVEELIDADDDIKASDSDEEMDEPEPLTAKRNARANAPTKAKPKPGEAYDLNAYF</sequence>
<keyword evidence="8" id="KW-1185">Reference proteome</keyword>
<feature type="region of interest" description="Disordered" evidence="5">
    <location>
        <begin position="255"/>
        <end position="280"/>
    </location>
</feature>
<dbReference type="InterPro" id="IPR050755">
    <property type="entry name" value="TRAFAC_YlqF/YawG_RiboMat"/>
</dbReference>
<feature type="compositionally biased region" description="Low complexity" evidence="5">
    <location>
        <begin position="257"/>
        <end position="267"/>
    </location>
</feature>
<dbReference type="STRING" id="2020962.A0A2N1JA79"/>
<dbReference type="InterPro" id="IPR014813">
    <property type="entry name" value="Gnl3_N_dom"/>
</dbReference>
<reference evidence="7 8" key="1">
    <citation type="submission" date="2017-10" db="EMBL/GenBank/DDBJ databases">
        <title>A novel species of cold-tolerant Malassezia isolated from bats.</title>
        <authorList>
            <person name="Lorch J.M."/>
            <person name="Palmer J.M."/>
            <person name="Vanderwolf K.J."/>
            <person name="Schmidt K.Z."/>
            <person name="Verant M.L."/>
            <person name="Weller T.J."/>
            <person name="Blehert D.S."/>
        </authorList>
    </citation>
    <scope>NUCLEOTIDE SEQUENCE [LARGE SCALE GENOMIC DNA]</scope>
    <source>
        <strain evidence="7 8">NWHC:44797-103</strain>
    </source>
</reference>
<feature type="region of interest" description="Disordered" evidence="5">
    <location>
        <begin position="486"/>
        <end position="563"/>
    </location>
</feature>
<feature type="domain" description="Guanine nucleotide-binding protein-like 3 N-terminal" evidence="6">
    <location>
        <begin position="14"/>
        <end position="87"/>
    </location>
</feature>
<name>A0A2N1JA79_9BASI</name>
<organism evidence="7 8">
    <name type="scientific">Malassezia vespertilionis</name>
    <dbReference type="NCBI Taxonomy" id="2020962"/>
    <lineage>
        <taxon>Eukaryota</taxon>
        <taxon>Fungi</taxon>
        <taxon>Dikarya</taxon>
        <taxon>Basidiomycota</taxon>
        <taxon>Ustilaginomycotina</taxon>
        <taxon>Malasseziomycetes</taxon>
        <taxon>Malasseziales</taxon>
        <taxon>Malasseziaceae</taxon>
        <taxon>Malassezia</taxon>
    </lineage>
</organism>
<feature type="compositionally biased region" description="Acidic residues" evidence="5">
    <location>
        <begin position="486"/>
        <end position="518"/>
    </location>
</feature>
<dbReference type="GO" id="GO:0005730">
    <property type="term" value="C:nucleolus"/>
    <property type="evidence" value="ECO:0007669"/>
    <property type="project" value="TreeGrafter"/>
</dbReference>
<dbReference type="SUPFAM" id="SSF52540">
    <property type="entry name" value="P-loop containing nucleoside triphosphate hydrolases"/>
    <property type="match status" value="1"/>
</dbReference>
<gene>
    <name evidence="7" type="ORF">MVES_002529</name>
</gene>
<evidence type="ECO:0000256" key="1">
    <source>
        <dbReference type="ARBA" id="ARBA00004123"/>
    </source>
</evidence>
<evidence type="ECO:0000256" key="2">
    <source>
        <dbReference type="ARBA" id="ARBA00022741"/>
    </source>
</evidence>
<feature type="region of interest" description="Disordered" evidence="5">
    <location>
        <begin position="72"/>
        <end position="92"/>
    </location>
</feature>
<keyword evidence="4" id="KW-0539">Nucleus</keyword>
<evidence type="ECO:0000313" key="7">
    <source>
        <dbReference type="EMBL" id="PKI83469.1"/>
    </source>
</evidence>
<evidence type="ECO:0000256" key="4">
    <source>
        <dbReference type="ARBA" id="ARBA00023242"/>
    </source>
</evidence>
<dbReference type="Gene3D" id="3.40.50.300">
    <property type="entry name" value="P-loop containing nucleotide triphosphate hydrolases"/>
    <property type="match status" value="1"/>
</dbReference>
<dbReference type="InterPro" id="IPR027417">
    <property type="entry name" value="P-loop_NTPase"/>
</dbReference>
<feature type="compositionally biased region" description="Basic and acidic residues" evidence="5">
    <location>
        <begin position="72"/>
        <end position="85"/>
    </location>
</feature>
<evidence type="ECO:0000313" key="8">
    <source>
        <dbReference type="Proteomes" id="UP000232875"/>
    </source>
</evidence>
<feature type="region of interest" description="Disordered" evidence="5">
    <location>
        <begin position="1"/>
        <end position="59"/>
    </location>
</feature>
<feature type="compositionally biased region" description="Acidic residues" evidence="5">
    <location>
        <begin position="268"/>
        <end position="279"/>
    </location>
</feature>
<dbReference type="PANTHER" id="PTHR11089">
    <property type="entry name" value="GTP-BINDING PROTEIN-RELATED"/>
    <property type="match status" value="1"/>
</dbReference>
<evidence type="ECO:0000256" key="5">
    <source>
        <dbReference type="SAM" id="MobiDB-lite"/>
    </source>
</evidence>
<accession>A0A2N1JA79</accession>
<dbReference type="PANTHER" id="PTHR11089:SF30">
    <property type="entry name" value="GUANINE NUCLEOTIDE-BINDING PROTEIN-LIKE 3 HOMOLOG"/>
    <property type="match status" value="1"/>
</dbReference>
<dbReference type="Pfam" id="PF08701">
    <property type="entry name" value="GN3L_Grn1"/>
    <property type="match status" value="1"/>
</dbReference>
<evidence type="ECO:0000256" key="3">
    <source>
        <dbReference type="ARBA" id="ARBA00023134"/>
    </source>
</evidence>
<comment type="subcellular location">
    <subcellularLocation>
        <location evidence="1">Nucleus</location>
    </subcellularLocation>
</comment>
<proteinExistence type="predicted"/>
<keyword evidence="3" id="KW-0342">GTP-binding</keyword>
<dbReference type="GO" id="GO:0005525">
    <property type="term" value="F:GTP binding"/>
    <property type="evidence" value="ECO:0007669"/>
    <property type="project" value="UniProtKB-KW"/>
</dbReference>
<dbReference type="EMBL" id="KZ454991">
    <property type="protein sequence ID" value="PKI83469.1"/>
    <property type="molecule type" value="Genomic_DNA"/>
</dbReference>
<protein>
    <recommendedName>
        <fullName evidence="6">Guanine nucleotide-binding protein-like 3 N-terminal domain-containing protein</fullName>
    </recommendedName>
</protein>
<dbReference type="OrthoDB" id="10266128at2759"/>
<feature type="compositionally biased region" description="Basic residues" evidence="5">
    <location>
        <begin position="1"/>
        <end position="35"/>
    </location>
</feature>
<dbReference type="AlphaFoldDB" id="A0A2N1JA79"/>
<evidence type="ECO:0000259" key="6">
    <source>
        <dbReference type="Pfam" id="PF08701"/>
    </source>
</evidence>